<dbReference type="Gene3D" id="3.40.1140.10">
    <property type="match status" value="1"/>
</dbReference>
<dbReference type="RefSeq" id="WP_322467060.1">
    <property type="nucleotide sequence ID" value="NZ_JAXOJX010000041.1"/>
</dbReference>
<keyword evidence="3" id="KW-1185">Reference proteome</keyword>
<dbReference type="InterPro" id="IPR027417">
    <property type="entry name" value="P-loop_NTPase"/>
</dbReference>
<dbReference type="Pfam" id="PF13304">
    <property type="entry name" value="AAA_21"/>
    <property type="match status" value="1"/>
</dbReference>
<dbReference type="InterPro" id="IPR051396">
    <property type="entry name" value="Bact_Antivir_Def_Nuclease"/>
</dbReference>
<comment type="caution">
    <text evidence="2">The sequence shown here is derived from an EMBL/GenBank/DDBJ whole genome shotgun (WGS) entry which is preliminary data.</text>
</comment>
<gene>
    <name evidence="2" type="ORF">SM757_22125</name>
</gene>
<dbReference type="PANTHER" id="PTHR43581">
    <property type="entry name" value="ATP/GTP PHOSPHATASE"/>
    <property type="match status" value="1"/>
</dbReference>
<protein>
    <submittedName>
        <fullName evidence="2">AAA family ATPase</fullName>
    </submittedName>
</protein>
<dbReference type="SMART" id="SM00382">
    <property type="entry name" value="AAA"/>
    <property type="match status" value="1"/>
</dbReference>
<proteinExistence type="predicted"/>
<sequence length="515" mass="57007">MATFKSQIRQSTINTLREKVARKQYGKYLLKVNLVHVRGLREQTVNFDFPVTALIGPNGGGKTTILGAAATAYSAIKPRQFFTKSGRFDDSMANWKMEYELIDRAVNQNDTFRRTAAFHSSKWSRDAVERPTITLGVARTVPASERREMQRCASGSFEPDVSLVESIQAPVVDAVEKILGKNISRYSHVRVDRNGRVSLLTGQTDGGVGYSEFHFGAGESSIIRMVMQIEAMQQNSLVLIEEIENGLHPVATVRLVEYLIEAAQRKNIQAIFTTHSNDALLPLPAEAIWASINGRVFQGKLDIGSLRAITGQIDARLAIFCEDEFAAAWIRAMLRSRRSIAVDAIEVHPMAGDGTAVKINRHHNQSPARRFPSICILDGDSRQNESAEDHVYRLPGASPEAYVFDRCIEATAEHGRLAVRLNQPFAEAANVVQLLQQTRMANRDAHLLFSIVAERLGFMPVDVVREAFFATWNDAYQDERDALLNKFAAFLPSEGDEIAIGTPSAMASSPSGDSI</sequence>
<evidence type="ECO:0000259" key="1">
    <source>
        <dbReference type="SMART" id="SM00382"/>
    </source>
</evidence>
<feature type="domain" description="AAA+ ATPase" evidence="1">
    <location>
        <begin position="48"/>
        <end position="307"/>
    </location>
</feature>
<evidence type="ECO:0000313" key="3">
    <source>
        <dbReference type="Proteomes" id="UP001293718"/>
    </source>
</evidence>
<dbReference type="InterPro" id="IPR003959">
    <property type="entry name" value="ATPase_AAA_core"/>
</dbReference>
<dbReference type="Proteomes" id="UP001293718">
    <property type="component" value="Unassembled WGS sequence"/>
</dbReference>
<dbReference type="Pfam" id="PF13476">
    <property type="entry name" value="AAA_23"/>
    <property type="match status" value="1"/>
</dbReference>
<dbReference type="PANTHER" id="PTHR43581:SF2">
    <property type="entry name" value="EXCINUCLEASE ATPASE SUBUNIT"/>
    <property type="match status" value="1"/>
</dbReference>
<dbReference type="InterPro" id="IPR038729">
    <property type="entry name" value="Rad50/SbcC_AAA"/>
</dbReference>
<name>A0ABU5IK50_9BURK</name>
<dbReference type="EMBL" id="JAXOJX010000041">
    <property type="protein sequence ID" value="MDZ5459278.1"/>
    <property type="molecule type" value="Genomic_DNA"/>
</dbReference>
<accession>A0ABU5IK50</accession>
<dbReference type="InterPro" id="IPR003593">
    <property type="entry name" value="AAA+_ATPase"/>
</dbReference>
<reference evidence="2 3" key="1">
    <citation type="submission" date="2023-11" db="EMBL/GenBank/DDBJ databases">
        <title>Draft genome of Azohydromonas lata strain H1 (DSM1123), a polyhydroxyalkanoate producer.</title>
        <authorList>
            <person name="Traversa D."/>
            <person name="D'Addabbo P."/>
            <person name="Pazzani C."/>
            <person name="Manzari C."/>
            <person name="Chiara M."/>
            <person name="Scrascia M."/>
        </authorList>
    </citation>
    <scope>NUCLEOTIDE SEQUENCE [LARGE SCALE GENOMIC DNA]</scope>
    <source>
        <strain evidence="2 3">H1</strain>
    </source>
</reference>
<dbReference type="Gene3D" id="3.40.50.300">
    <property type="entry name" value="P-loop containing nucleotide triphosphate hydrolases"/>
    <property type="match status" value="1"/>
</dbReference>
<dbReference type="SUPFAM" id="SSF52540">
    <property type="entry name" value="P-loop containing nucleoside triphosphate hydrolases"/>
    <property type="match status" value="1"/>
</dbReference>
<organism evidence="2 3">
    <name type="scientific">Azohydromonas lata</name>
    <dbReference type="NCBI Taxonomy" id="45677"/>
    <lineage>
        <taxon>Bacteria</taxon>
        <taxon>Pseudomonadati</taxon>
        <taxon>Pseudomonadota</taxon>
        <taxon>Betaproteobacteria</taxon>
        <taxon>Burkholderiales</taxon>
        <taxon>Sphaerotilaceae</taxon>
        <taxon>Azohydromonas</taxon>
    </lineage>
</organism>
<evidence type="ECO:0000313" key="2">
    <source>
        <dbReference type="EMBL" id="MDZ5459278.1"/>
    </source>
</evidence>